<comment type="caution">
    <text evidence="3">The sequence shown here is derived from an EMBL/GenBank/DDBJ whole genome shotgun (WGS) entry which is preliminary data.</text>
</comment>
<dbReference type="PROSITE" id="PS51184">
    <property type="entry name" value="JMJC"/>
    <property type="match status" value="1"/>
</dbReference>
<dbReference type="SUPFAM" id="SSF51197">
    <property type="entry name" value="Clavaminate synthase-like"/>
    <property type="match status" value="1"/>
</dbReference>
<reference evidence="3" key="1">
    <citation type="journal article" date="2020" name="Front. Microbiol.">
        <title>Gene regulatory networks of Penicillium echinulatum 2HH and Penicillium oxalicum 114-2 inferred by a computational biology approach.</title>
        <authorList>
            <person name="Lenz A.R."/>
            <person name="Galan-Vasquez E."/>
            <person name="Balbinot E."/>
            <person name="De Abreu F.P."/>
            <person name="De Oliveira N.S."/>
            <person name="Da Rosa L.O."/>
            <person name="De Avila E Silva S."/>
            <person name="Camassola M."/>
            <person name="Dillon A.J.P."/>
            <person name="Perez-Rueda E."/>
        </authorList>
    </citation>
    <scope>NUCLEOTIDE SEQUENCE</scope>
    <source>
        <strain evidence="3">S1M29</strain>
    </source>
</reference>
<feature type="domain" description="JmjC" evidence="2">
    <location>
        <begin position="294"/>
        <end position="453"/>
    </location>
</feature>
<dbReference type="PANTHER" id="PTHR12461">
    <property type="entry name" value="HYPOXIA-INDUCIBLE FACTOR 1 ALPHA INHIBITOR-RELATED"/>
    <property type="match status" value="1"/>
</dbReference>
<feature type="region of interest" description="Disordered" evidence="1">
    <location>
        <begin position="229"/>
        <end position="255"/>
    </location>
</feature>
<proteinExistence type="predicted"/>
<feature type="compositionally biased region" description="Basic residues" evidence="1">
    <location>
        <begin position="1"/>
        <end position="15"/>
    </location>
</feature>
<evidence type="ECO:0000256" key="1">
    <source>
        <dbReference type="SAM" id="MobiDB-lite"/>
    </source>
</evidence>
<dbReference type="InterPro" id="IPR041667">
    <property type="entry name" value="Cupin_8"/>
</dbReference>
<dbReference type="InterPro" id="IPR003347">
    <property type="entry name" value="JmjC_dom"/>
</dbReference>
<dbReference type="Pfam" id="PF13621">
    <property type="entry name" value="Cupin_8"/>
    <property type="match status" value="1"/>
</dbReference>
<dbReference type="PANTHER" id="PTHR12461:SF105">
    <property type="entry name" value="HYPOXIA-INDUCIBLE FACTOR 1-ALPHA INHIBITOR"/>
    <property type="match status" value="1"/>
</dbReference>
<evidence type="ECO:0000313" key="4">
    <source>
        <dbReference type="Proteomes" id="UP000631181"/>
    </source>
</evidence>
<name>A0A8J8W279_9EURO</name>
<evidence type="ECO:0000259" key="2">
    <source>
        <dbReference type="PROSITE" id="PS51184"/>
    </source>
</evidence>
<evidence type="ECO:0000313" key="3">
    <source>
        <dbReference type="EMBL" id="KAF7715854.1"/>
    </source>
</evidence>
<feature type="region of interest" description="Disordered" evidence="1">
    <location>
        <begin position="1"/>
        <end position="34"/>
    </location>
</feature>
<accession>A0A8J8W279</accession>
<dbReference type="EMBL" id="WIWV01000050">
    <property type="protein sequence ID" value="KAF7715854.1"/>
    <property type="molecule type" value="Genomic_DNA"/>
</dbReference>
<dbReference type="AlphaFoldDB" id="A0A8J8W279"/>
<sequence length="453" mass="50840">MTALRRTYRSSRRQVPRSLNFDQTPSPILHQSGGPFSSPHFRGFPCSSCICRAKPREGESNTDHHLEAPAHAFPAFAANQNKPRPSIAILSRLSARNARSGKRILAVCMRLRTWTCSKLVSTSLCYRPIPAKLRTVSYGQKAFVSSSPVQSFRPLEALPTIDVDTFREQYFQPERPAVLPRSHFKSLPAVTKWFKHNDGSTTEKHRSTARLNTEYLLRYASHALVPLELTRPAEDPGQTAPKSRDSENQQQPSAEAMSFVQFDAPLSLFLEWMQSTETRHHTERIYLAQCQLYNLPSPLQRDVKAPDLVRKAGLDDIYDTNLWMGRPPTYTPLHRDPNPNLFVQLAGQKVVRLIAPAMGQALFDSIRAQLGQSGGKHAAAFRGAEMMQGRERALLEDAVWSESDNDDGIFIADGYAFEARLGAGDGLFIPKGWWHSIKGVGDGVTASVNWWFR</sequence>
<dbReference type="OrthoDB" id="263283at2759"/>
<protein>
    <recommendedName>
        <fullName evidence="2">JmjC domain-containing protein</fullName>
    </recommendedName>
</protein>
<keyword evidence="4" id="KW-1185">Reference proteome</keyword>
<dbReference type="Proteomes" id="UP000631181">
    <property type="component" value="Unassembled WGS sequence"/>
</dbReference>
<dbReference type="Gene3D" id="2.60.120.650">
    <property type="entry name" value="Cupin"/>
    <property type="match status" value="1"/>
</dbReference>
<gene>
    <name evidence="3" type="ORF">PECM_006411</name>
</gene>
<organism evidence="3 4">
    <name type="scientific">Penicillium ucsense</name>
    <dbReference type="NCBI Taxonomy" id="2839758"/>
    <lineage>
        <taxon>Eukaryota</taxon>
        <taxon>Fungi</taxon>
        <taxon>Dikarya</taxon>
        <taxon>Ascomycota</taxon>
        <taxon>Pezizomycotina</taxon>
        <taxon>Eurotiomycetes</taxon>
        <taxon>Eurotiomycetidae</taxon>
        <taxon>Eurotiales</taxon>
        <taxon>Aspergillaceae</taxon>
        <taxon>Penicillium</taxon>
    </lineage>
</organism>